<evidence type="ECO:0000256" key="2">
    <source>
        <dbReference type="SAM" id="Phobius"/>
    </source>
</evidence>
<feature type="transmembrane region" description="Helical" evidence="2">
    <location>
        <begin position="221"/>
        <end position="242"/>
    </location>
</feature>
<keyword evidence="2" id="KW-1133">Transmembrane helix</keyword>
<feature type="transmembrane region" description="Helical" evidence="2">
    <location>
        <begin position="191"/>
        <end position="209"/>
    </location>
</feature>
<comment type="caution">
    <text evidence="4">The sequence shown here is derived from an EMBL/GenBank/DDBJ whole genome shotgun (WGS) entry which is preliminary data.</text>
</comment>
<keyword evidence="2" id="KW-0812">Transmembrane</keyword>
<dbReference type="OrthoDB" id="3918601at2759"/>
<reference evidence="4 5" key="1">
    <citation type="submission" date="2018-08" db="EMBL/GenBank/DDBJ databases">
        <title>Draft genome of the lignicolous fungus Coniochaeta pulveracea.</title>
        <authorList>
            <person name="Borstlap C.J."/>
            <person name="De Witt R.N."/>
            <person name="Botha A."/>
            <person name="Volschenk H."/>
        </authorList>
    </citation>
    <scope>NUCLEOTIDE SEQUENCE [LARGE SCALE GENOMIC DNA]</scope>
    <source>
        <strain evidence="4 5">CAB683</strain>
    </source>
</reference>
<dbReference type="PANTHER" id="PTHR39614">
    <property type="entry name" value="INTEGRAL MEMBRANE PROTEIN"/>
    <property type="match status" value="1"/>
</dbReference>
<protein>
    <recommendedName>
        <fullName evidence="3">Rhodopsin domain-containing protein</fullName>
    </recommendedName>
</protein>
<dbReference type="EMBL" id="QVQW01000057">
    <property type="protein sequence ID" value="RKU42409.1"/>
    <property type="molecule type" value="Genomic_DNA"/>
</dbReference>
<keyword evidence="2" id="KW-0472">Membrane</keyword>
<feature type="domain" description="Rhodopsin" evidence="3">
    <location>
        <begin position="50"/>
        <end position="284"/>
    </location>
</feature>
<dbReference type="Proteomes" id="UP000275385">
    <property type="component" value="Unassembled WGS sequence"/>
</dbReference>
<accession>A0A420Y3G7</accession>
<feature type="transmembrane region" description="Helical" evidence="2">
    <location>
        <begin position="145"/>
        <end position="165"/>
    </location>
</feature>
<evidence type="ECO:0000256" key="1">
    <source>
        <dbReference type="SAM" id="MobiDB-lite"/>
    </source>
</evidence>
<feature type="region of interest" description="Disordered" evidence="1">
    <location>
        <begin position="319"/>
        <end position="341"/>
    </location>
</feature>
<dbReference type="Pfam" id="PF20684">
    <property type="entry name" value="Fung_rhodopsin"/>
    <property type="match status" value="1"/>
</dbReference>
<evidence type="ECO:0000259" key="3">
    <source>
        <dbReference type="Pfam" id="PF20684"/>
    </source>
</evidence>
<dbReference type="PANTHER" id="PTHR39614:SF2">
    <property type="entry name" value="INTEGRAL MEMBRANE PROTEIN"/>
    <property type="match status" value="1"/>
</dbReference>
<feature type="transmembrane region" description="Helical" evidence="2">
    <location>
        <begin position="66"/>
        <end position="91"/>
    </location>
</feature>
<feature type="transmembrane region" description="Helical" evidence="2">
    <location>
        <begin position="111"/>
        <end position="133"/>
    </location>
</feature>
<dbReference type="InterPro" id="IPR049326">
    <property type="entry name" value="Rhodopsin_dom_fungi"/>
</dbReference>
<keyword evidence="5" id="KW-1185">Reference proteome</keyword>
<name>A0A420Y3G7_9PEZI</name>
<evidence type="ECO:0000313" key="5">
    <source>
        <dbReference type="Proteomes" id="UP000275385"/>
    </source>
</evidence>
<organism evidence="4 5">
    <name type="scientific">Coniochaeta pulveracea</name>
    <dbReference type="NCBI Taxonomy" id="177199"/>
    <lineage>
        <taxon>Eukaryota</taxon>
        <taxon>Fungi</taxon>
        <taxon>Dikarya</taxon>
        <taxon>Ascomycota</taxon>
        <taxon>Pezizomycotina</taxon>
        <taxon>Sordariomycetes</taxon>
        <taxon>Sordariomycetidae</taxon>
        <taxon>Coniochaetales</taxon>
        <taxon>Coniochaetaceae</taxon>
        <taxon>Coniochaeta</taxon>
    </lineage>
</organism>
<feature type="transmembrane region" description="Helical" evidence="2">
    <location>
        <begin position="31"/>
        <end position="54"/>
    </location>
</feature>
<dbReference type="AlphaFoldDB" id="A0A420Y3G7"/>
<evidence type="ECO:0000313" key="4">
    <source>
        <dbReference type="EMBL" id="RKU42409.1"/>
    </source>
</evidence>
<feature type="compositionally biased region" description="Polar residues" evidence="1">
    <location>
        <begin position="319"/>
        <end position="334"/>
    </location>
</feature>
<sequence length="385" mass="42053">MDGSSSNVPEPTLSPGQSAPLTVITSTDQGGVVVIATALALVFALLSVILRVFIRREFRHQFSGDDIAALFSMGFMVVHTSLVFAAVSHGFGKIQEDISNSDSVIWQKDSYISDIFHIFTLWSTKLSVAFLFIRLSPYQGHKLASYVFIGVSAMLVTISVFLISLQCNISQPWLFVGVHCPGLFPRWQTMISFDIFSEVILFLISVYLVQGLQLAWGKKMVVVFAFGLRLPVIVPAALRLHYESIELASVDPSLDGVMATVCAETQLCYAVIATTIPCLRPFMSALSTNYGGPTQAKISPDNTIKKGYTISMTPLSTSSRIGNRNVHEGSQPTPATRWDGAGYNVNVARGDQESVMSNDSRRMIISKNTEWAVDYGTPSPDKDGS</sequence>
<dbReference type="STRING" id="177199.A0A420Y3G7"/>
<gene>
    <name evidence="4" type="ORF">DL546_005135</name>
</gene>
<proteinExistence type="predicted"/>